<evidence type="ECO:0000313" key="3">
    <source>
        <dbReference type="Proteomes" id="UP000597853"/>
    </source>
</evidence>
<accession>A0ABQ2SVR3</accession>
<feature type="region of interest" description="Disordered" evidence="1">
    <location>
        <begin position="15"/>
        <end position="53"/>
    </location>
</feature>
<evidence type="ECO:0000256" key="1">
    <source>
        <dbReference type="SAM" id="MobiDB-lite"/>
    </source>
</evidence>
<protein>
    <recommendedName>
        <fullName evidence="4">Ribbon-helix-helix protein CopG domain-containing protein</fullName>
    </recommendedName>
</protein>
<proteinExistence type="predicted"/>
<name>A0ABQ2SVR3_STREZ</name>
<comment type="caution">
    <text evidence="2">The sequence shown here is derived from an EMBL/GenBank/DDBJ whole genome shotgun (WGS) entry which is preliminary data.</text>
</comment>
<evidence type="ECO:0000313" key="2">
    <source>
        <dbReference type="EMBL" id="GGS41911.1"/>
    </source>
</evidence>
<evidence type="ECO:0008006" key="4">
    <source>
        <dbReference type="Google" id="ProtNLM"/>
    </source>
</evidence>
<dbReference type="EMBL" id="BMTX01000004">
    <property type="protein sequence ID" value="GGS41911.1"/>
    <property type="molecule type" value="Genomic_DNA"/>
</dbReference>
<sequence length="133" mass="14461">MYYICHTRGEARMAAKTQRKGHAATATPGNRVSAGPRTSQARRKQGDSGATSVAQVRLRPDELADLHQVMRTLQLGSLSEALREGLRLLSREAAEVAASQEIRDFYDGAQAPTPEGVRPATEDELAAADETEW</sequence>
<dbReference type="Proteomes" id="UP000597853">
    <property type="component" value="Unassembled WGS sequence"/>
</dbReference>
<feature type="region of interest" description="Disordered" evidence="1">
    <location>
        <begin position="105"/>
        <end position="133"/>
    </location>
</feature>
<reference evidence="3" key="1">
    <citation type="journal article" date="2019" name="Int. J. Syst. Evol. Microbiol.">
        <title>The Global Catalogue of Microorganisms (GCM) 10K type strain sequencing project: providing services to taxonomists for standard genome sequencing and annotation.</title>
        <authorList>
            <consortium name="The Broad Institute Genomics Platform"/>
            <consortium name="The Broad Institute Genome Sequencing Center for Infectious Disease"/>
            <person name="Wu L."/>
            <person name="Ma J."/>
        </authorList>
    </citation>
    <scope>NUCLEOTIDE SEQUENCE [LARGE SCALE GENOMIC DNA]</scope>
    <source>
        <strain evidence="3">JCM 4416</strain>
    </source>
</reference>
<keyword evidence="3" id="KW-1185">Reference proteome</keyword>
<organism evidence="2 3">
    <name type="scientific">Streptomyces pseudogriseolus</name>
    <name type="common">Streptomyces gancidicus</name>
    <name type="synonym">Streptomyces rubiginosus</name>
    <dbReference type="NCBI Taxonomy" id="36817"/>
    <lineage>
        <taxon>Bacteria</taxon>
        <taxon>Bacillati</taxon>
        <taxon>Actinomycetota</taxon>
        <taxon>Actinomycetes</taxon>
        <taxon>Kitasatosporales</taxon>
        <taxon>Streptomycetaceae</taxon>
        <taxon>Streptomyces</taxon>
        <taxon>Streptomyces pseudogriseolus group</taxon>
    </lineage>
</organism>
<feature type="compositionally biased region" description="Acidic residues" evidence="1">
    <location>
        <begin position="122"/>
        <end position="133"/>
    </location>
</feature>
<gene>
    <name evidence="2" type="ORF">GCM10010285_21770</name>
</gene>